<dbReference type="SUPFAM" id="SSF53335">
    <property type="entry name" value="S-adenosyl-L-methionine-dependent methyltransferases"/>
    <property type="match status" value="1"/>
</dbReference>
<name>A0AAW5PBQ9_9BACT</name>
<sequence length="127" mass="14066">MVTDPRKAYDRWPGHVEATLVLEHVEALGPVFQEARRVVRDGGTFYLAELHPTRQFGGTQAHFEDEATGETVVIEAFTHPVSEFVNAGVEAGFSVRGMGEWRADGDERPRLLSIHFGAGFDVADLQQ</sequence>
<dbReference type="InterPro" id="IPR029063">
    <property type="entry name" value="SAM-dependent_MTases_sf"/>
</dbReference>
<keyword evidence="1" id="KW-0808">Transferase</keyword>
<dbReference type="GO" id="GO:0008168">
    <property type="term" value="F:methyltransferase activity"/>
    <property type="evidence" value="ECO:0007669"/>
    <property type="project" value="UniProtKB-KW"/>
</dbReference>
<dbReference type="RefSeq" id="WP_259059941.1">
    <property type="nucleotide sequence ID" value="NZ_JANTZM010000016.1"/>
</dbReference>
<dbReference type="EMBL" id="JANTZM010000016">
    <property type="protein sequence ID" value="MCS4158899.1"/>
    <property type="molecule type" value="Genomic_DNA"/>
</dbReference>
<protein>
    <submittedName>
        <fullName evidence="1">SAM-dependent methyltransferase</fullName>
    </submittedName>
</protein>
<dbReference type="Proteomes" id="UP001155110">
    <property type="component" value="Unassembled WGS sequence"/>
</dbReference>
<reference evidence="1" key="1">
    <citation type="submission" date="2022-08" db="EMBL/GenBank/DDBJ databases">
        <title>Genomic Encyclopedia of Type Strains, Phase V (KMG-V): Genome sequencing to study the core and pangenomes of soil and plant-associated prokaryotes.</title>
        <authorList>
            <person name="Whitman W."/>
        </authorList>
    </citation>
    <scope>NUCLEOTIDE SEQUENCE</scope>
    <source>
        <strain evidence="1">SP3002</strain>
    </source>
</reference>
<dbReference type="AlphaFoldDB" id="A0AAW5PBQ9"/>
<organism evidence="1 2">
    <name type="scientific">Salinibacter ruber</name>
    <dbReference type="NCBI Taxonomy" id="146919"/>
    <lineage>
        <taxon>Bacteria</taxon>
        <taxon>Pseudomonadati</taxon>
        <taxon>Rhodothermota</taxon>
        <taxon>Rhodothermia</taxon>
        <taxon>Rhodothermales</taxon>
        <taxon>Salinibacteraceae</taxon>
        <taxon>Salinibacter</taxon>
    </lineage>
</organism>
<gene>
    <name evidence="1" type="ORF">GGP99_002883</name>
</gene>
<keyword evidence="1" id="KW-0489">Methyltransferase</keyword>
<evidence type="ECO:0000313" key="2">
    <source>
        <dbReference type="Proteomes" id="UP001155110"/>
    </source>
</evidence>
<accession>A0AAW5PBQ9</accession>
<evidence type="ECO:0000313" key="1">
    <source>
        <dbReference type="EMBL" id="MCS4158899.1"/>
    </source>
</evidence>
<comment type="caution">
    <text evidence="1">The sequence shown here is derived from an EMBL/GenBank/DDBJ whole genome shotgun (WGS) entry which is preliminary data.</text>
</comment>
<dbReference type="GO" id="GO:0032259">
    <property type="term" value="P:methylation"/>
    <property type="evidence" value="ECO:0007669"/>
    <property type="project" value="UniProtKB-KW"/>
</dbReference>
<dbReference type="Gene3D" id="3.40.50.150">
    <property type="entry name" value="Vaccinia Virus protein VP39"/>
    <property type="match status" value="1"/>
</dbReference>
<proteinExistence type="predicted"/>